<evidence type="ECO:0000313" key="1">
    <source>
        <dbReference type="EMBL" id="MDP9612411.1"/>
    </source>
</evidence>
<organism evidence="1 2">
    <name type="scientific">Streptomyces demainii</name>
    <dbReference type="NCBI Taxonomy" id="588122"/>
    <lineage>
        <taxon>Bacteria</taxon>
        <taxon>Bacillati</taxon>
        <taxon>Actinomycetota</taxon>
        <taxon>Actinomycetes</taxon>
        <taxon>Kitasatosporales</taxon>
        <taxon>Streptomycetaceae</taxon>
        <taxon>Streptomyces</taxon>
    </lineage>
</organism>
<reference evidence="1 2" key="1">
    <citation type="submission" date="2023-07" db="EMBL/GenBank/DDBJ databases">
        <title>Sequencing the genomes of 1000 actinobacteria strains.</title>
        <authorList>
            <person name="Klenk H.-P."/>
        </authorList>
    </citation>
    <scope>NUCLEOTIDE SEQUENCE [LARGE SCALE GENOMIC DNA]</scope>
    <source>
        <strain evidence="1 2">DSM 41600</strain>
    </source>
</reference>
<dbReference type="Proteomes" id="UP001234880">
    <property type="component" value="Unassembled WGS sequence"/>
</dbReference>
<protein>
    <submittedName>
        <fullName evidence="1">Uncharacterized protein</fullName>
    </submittedName>
</protein>
<comment type="caution">
    <text evidence="1">The sequence shown here is derived from an EMBL/GenBank/DDBJ whole genome shotgun (WGS) entry which is preliminary data.</text>
</comment>
<sequence length="29" mass="3129">MELPAADAQRRRIEVVRAAPGEAAEAGHR</sequence>
<name>A0ABT9KYI5_9ACTN</name>
<accession>A0ABT9KYI5</accession>
<keyword evidence="2" id="KW-1185">Reference proteome</keyword>
<gene>
    <name evidence="1" type="ORF">JOF35_004688</name>
</gene>
<evidence type="ECO:0000313" key="2">
    <source>
        <dbReference type="Proteomes" id="UP001234880"/>
    </source>
</evidence>
<dbReference type="EMBL" id="JAURUE010000001">
    <property type="protein sequence ID" value="MDP9612411.1"/>
    <property type="molecule type" value="Genomic_DNA"/>
</dbReference>
<proteinExistence type="predicted"/>